<evidence type="ECO:0000256" key="3">
    <source>
        <dbReference type="ARBA" id="ARBA00022692"/>
    </source>
</evidence>
<sequence length="410" mass="45379">MKSLRKNKTFTSLLFSSIFSMLGTSLFNIVFLIYASEFPNPKIMISIAEICVLIPVLFAAYTGFLSDKTKSKANAMIRSSWCQGILFLFLTFLIMEKNVITFISIAIVKILTDLITSYKSGLRAPILQNNLAKEEVQPAFGQLQGLSSIVEIVGQPLGVTILAISHQSFILVVLINGILYLLSGFFLLIFRKNLTSSTTNFDENLKINIRESFSQIRKLFMINSSSNFLILLFSLVFVNFILAGIGPLLSLSMLKFNPFPVSYGTAVMIFNVVLMSGMLTGSLIMEDKLKKQPLSNLLLFTFLMVAIFSGLILHFGLFALFFLFVLAYIAAKVNPKINQLILENISPENLGKISGGITTIFTISIPFGGVVFVSLANLIGVSTTFYIISGLAFLIFCILLFPEISKKVRS</sequence>
<gene>
    <name evidence="7" type="ORF">D7I46_09860</name>
</gene>
<protein>
    <submittedName>
        <fullName evidence="7">MFS transporter</fullName>
    </submittedName>
</protein>
<feature type="transmembrane region" description="Helical" evidence="6">
    <location>
        <begin position="85"/>
        <end position="108"/>
    </location>
</feature>
<dbReference type="PRINTS" id="PR01988">
    <property type="entry name" value="EXPORTERBACE"/>
</dbReference>
<dbReference type="GO" id="GO:0022857">
    <property type="term" value="F:transmembrane transporter activity"/>
    <property type="evidence" value="ECO:0007669"/>
    <property type="project" value="InterPro"/>
</dbReference>
<name>A0A387BGT5_9LACT</name>
<dbReference type="GO" id="GO:0005886">
    <property type="term" value="C:plasma membrane"/>
    <property type="evidence" value="ECO:0007669"/>
    <property type="project" value="UniProtKB-SubCell"/>
</dbReference>
<dbReference type="RefSeq" id="WP_120772745.1">
    <property type="nucleotide sequence ID" value="NZ_CP032627.1"/>
</dbReference>
<keyword evidence="2" id="KW-1003">Cell membrane</keyword>
<dbReference type="PANTHER" id="PTHR23513">
    <property type="entry name" value="INTEGRAL MEMBRANE EFFLUX PROTEIN-RELATED"/>
    <property type="match status" value="1"/>
</dbReference>
<evidence type="ECO:0000313" key="7">
    <source>
        <dbReference type="EMBL" id="AYG01372.1"/>
    </source>
</evidence>
<keyword evidence="3 6" id="KW-0812">Transmembrane</keyword>
<dbReference type="Gene3D" id="1.20.1250.20">
    <property type="entry name" value="MFS general substrate transporter like domains"/>
    <property type="match status" value="1"/>
</dbReference>
<feature type="transmembrane region" description="Helical" evidence="6">
    <location>
        <begin position="385"/>
        <end position="404"/>
    </location>
</feature>
<feature type="transmembrane region" description="Helical" evidence="6">
    <location>
        <begin position="42"/>
        <end position="64"/>
    </location>
</feature>
<dbReference type="KEGG" id="lact:D7I46_09860"/>
<keyword evidence="5 6" id="KW-0472">Membrane</keyword>
<evidence type="ECO:0000313" key="8">
    <source>
        <dbReference type="Proteomes" id="UP000269374"/>
    </source>
</evidence>
<evidence type="ECO:0000256" key="6">
    <source>
        <dbReference type="SAM" id="Phobius"/>
    </source>
</evidence>
<dbReference type="AlphaFoldDB" id="A0A387BGT5"/>
<dbReference type="OrthoDB" id="2293709at2"/>
<reference evidence="7 8" key="1">
    <citation type="submission" date="2018-09" db="EMBL/GenBank/DDBJ databases">
        <title>Genome sequencing of strain 1JSPR-7.</title>
        <authorList>
            <person name="Heo J."/>
            <person name="Kim S.-J."/>
            <person name="Kwon S.-W."/>
        </authorList>
    </citation>
    <scope>NUCLEOTIDE SEQUENCE [LARGE SCALE GENOMIC DNA]</scope>
    <source>
        <strain evidence="7 8">1JSPR-7</strain>
    </source>
</reference>
<evidence type="ECO:0000256" key="1">
    <source>
        <dbReference type="ARBA" id="ARBA00004651"/>
    </source>
</evidence>
<dbReference type="EMBL" id="CP032627">
    <property type="protein sequence ID" value="AYG01372.1"/>
    <property type="molecule type" value="Genomic_DNA"/>
</dbReference>
<dbReference type="InterPro" id="IPR022324">
    <property type="entry name" value="Bacilysin_exporter_BacE_put"/>
</dbReference>
<dbReference type="InterPro" id="IPR011701">
    <property type="entry name" value="MFS"/>
</dbReference>
<dbReference type="InterPro" id="IPR036259">
    <property type="entry name" value="MFS_trans_sf"/>
</dbReference>
<evidence type="ECO:0000256" key="4">
    <source>
        <dbReference type="ARBA" id="ARBA00022989"/>
    </source>
</evidence>
<organism evidence="7 8">
    <name type="scientific">Lactococcus allomyrinae</name>
    <dbReference type="NCBI Taxonomy" id="2419773"/>
    <lineage>
        <taxon>Bacteria</taxon>
        <taxon>Bacillati</taxon>
        <taxon>Bacillota</taxon>
        <taxon>Bacilli</taxon>
        <taxon>Lactobacillales</taxon>
        <taxon>Streptococcaceae</taxon>
        <taxon>Lactococcus</taxon>
    </lineage>
</organism>
<feature type="transmembrane region" description="Helical" evidence="6">
    <location>
        <begin position="297"/>
        <end position="330"/>
    </location>
</feature>
<dbReference type="Pfam" id="PF07690">
    <property type="entry name" value="MFS_1"/>
    <property type="match status" value="1"/>
</dbReference>
<proteinExistence type="predicted"/>
<keyword evidence="4 6" id="KW-1133">Transmembrane helix</keyword>
<accession>A0A387BGT5</accession>
<evidence type="ECO:0000256" key="5">
    <source>
        <dbReference type="ARBA" id="ARBA00023136"/>
    </source>
</evidence>
<feature type="transmembrane region" description="Helical" evidence="6">
    <location>
        <begin position="169"/>
        <end position="190"/>
    </location>
</feature>
<comment type="subcellular location">
    <subcellularLocation>
        <location evidence="1">Cell membrane</location>
        <topology evidence="1">Multi-pass membrane protein</topology>
    </subcellularLocation>
</comment>
<dbReference type="Proteomes" id="UP000269374">
    <property type="component" value="Chromosome"/>
</dbReference>
<feature type="transmembrane region" description="Helical" evidence="6">
    <location>
        <begin position="228"/>
        <end position="249"/>
    </location>
</feature>
<evidence type="ECO:0000256" key="2">
    <source>
        <dbReference type="ARBA" id="ARBA00022475"/>
    </source>
</evidence>
<feature type="transmembrane region" description="Helical" evidence="6">
    <location>
        <begin position="12"/>
        <end position="36"/>
    </location>
</feature>
<dbReference type="PANTHER" id="PTHR23513:SF6">
    <property type="entry name" value="MAJOR FACILITATOR SUPERFAMILY ASSOCIATED DOMAIN-CONTAINING PROTEIN"/>
    <property type="match status" value="1"/>
</dbReference>
<keyword evidence="8" id="KW-1185">Reference proteome</keyword>
<feature type="transmembrane region" description="Helical" evidence="6">
    <location>
        <begin position="261"/>
        <end position="285"/>
    </location>
</feature>
<dbReference type="SUPFAM" id="SSF103473">
    <property type="entry name" value="MFS general substrate transporter"/>
    <property type="match status" value="1"/>
</dbReference>
<feature type="transmembrane region" description="Helical" evidence="6">
    <location>
        <begin position="350"/>
        <end position="373"/>
    </location>
</feature>